<proteinExistence type="predicted"/>
<dbReference type="InterPro" id="IPR011037">
    <property type="entry name" value="Pyrv_Knase-like_insert_dom_sf"/>
</dbReference>
<dbReference type="Pfam" id="PF03473">
    <property type="entry name" value="MOSC"/>
    <property type="match status" value="1"/>
</dbReference>
<gene>
    <name evidence="3" type="primary">LOC101846871</name>
</gene>
<protein>
    <submittedName>
        <fullName evidence="3">Mitochondrial amidoxime-reducing component 1</fullName>
    </submittedName>
</protein>
<organism evidence="2 3">
    <name type="scientific">Aplysia californica</name>
    <name type="common">California sea hare</name>
    <dbReference type="NCBI Taxonomy" id="6500"/>
    <lineage>
        <taxon>Eukaryota</taxon>
        <taxon>Metazoa</taxon>
        <taxon>Spiralia</taxon>
        <taxon>Lophotrochozoa</taxon>
        <taxon>Mollusca</taxon>
        <taxon>Gastropoda</taxon>
        <taxon>Heterobranchia</taxon>
        <taxon>Euthyneura</taxon>
        <taxon>Tectipleura</taxon>
        <taxon>Aplysiida</taxon>
        <taxon>Aplysioidea</taxon>
        <taxon>Aplysiidae</taxon>
        <taxon>Aplysia</taxon>
    </lineage>
</organism>
<accession>A0ABM0ZWN3</accession>
<dbReference type="RefSeq" id="XP_012936045.1">
    <property type="nucleotide sequence ID" value="XM_013080591.2"/>
</dbReference>
<keyword evidence="2" id="KW-1185">Reference proteome</keyword>
<dbReference type="SUPFAM" id="SSF141673">
    <property type="entry name" value="MOSC N-terminal domain-like"/>
    <property type="match status" value="1"/>
</dbReference>
<evidence type="ECO:0000259" key="1">
    <source>
        <dbReference type="PROSITE" id="PS51340"/>
    </source>
</evidence>
<dbReference type="Proteomes" id="UP000694888">
    <property type="component" value="Unplaced"/>
</dbReference>
<dbReference type="PANTHER" id="PTHR14237">
    <property type="entry name" value="MOLYBDOPTERIN COFACTOR SULFURASE MOSC"/>
    <property type="match status" value="1"/>
</dbReference>
<reference evidence="3" key="1">
    <citation type="submission" date="2025-08" db="UniProtKB">
        <authorList>
            <consortium name="RefSeq"/>
        </authorList>
    </citation>
    <scope>IDENTIFICATION</scope>
</reference>
<dbReference type="Pfam" id="PF03476">
    <property type="entry name" value="MOSC_N"/>
    <property type="match status" value="1"/>
</dbReference>
<sequence length="301" mass="33358">MSSEAASESGHVLVGHIASLHCYPIKSCTAISSDAASITQLGLKISDITDRHFMVVKENGDFITQRQKARMASIRTAVEEGELVLQSDFMKTSCRVPLKPAAEKEKIKSCRVWKDRLDSLDCGEAVSTWLSECVGEPGLRLVATLPEMKKRPISHSNTLPQDELAYHDDGPLLVTNTASLKDLKSKIPGSEEITMTNFRPNIVIETISKEPWEEDRWTSLFIGDSKNVQLKVLFPCGRCLFTTIDPKKCERRSDGEPLKTLKTFRVFPEIDKTSPMFGVYGGVRSEGIVKVGDPVFAIKAV</sequence>
<dbReference type="PANTHER" id="PTHR14237:SF19">
    <property type="entry name" value="MITOCHONDRIAL AMIDOXIME REDUCING COMPONENT 1"/>
    <property type="match status" value="1"/>
</dbReference>
<evidence type="ECO:0000313" key="3">
    <source>
        <dbReference type="RefSeq" id="XP_012936045.1"/>
    </source>
</evidence>
<feature type="domain" description="MOSC" evidence="1">
    <location>
        <begin position="128"/>
        <end position="298"/>
    </location>
</feature>
<dbReference type="SUPFAM" id="SSF50800">
    <property type="entry name" value="PK beta-barrel domain-like"/>
    <property type="match status" value="1"/>
</dbReference>
<name>A0ABM0ZWN3_APLCA</name>
<dbReference type="InterPro" id="IPR005303">
    <property type="entry name" value="MOCOS_middle"/>
</dbReference>
<dbReference type="PROSITE" id="PS51340">
    <property type="entry name" value="MOSC"/>
    <property type="match status" value="1"/>
</dbReference>
<dbReference type="InterPro" id="IPR005302">
    <property type="entry name" value="MoCF_Sase_C"/>
</dbReference>
<evidence type="ECO:0000313" key="2">
    <source>
        <dbReference type="Proteomes" id="UP000694888"/>
    </source>
</evidence>
<dbReference type="GeneID" id="101846871"/>